<dbReference type="EMBL" id="PKMF04000002">
    <property type="protein sequence ID" value="KAK7861286.1"/>
    <property type="molecule type" value="Genomic_DNA"/>
</dbReference>
<protein>
    <submittedName>
        <fullName evidence="1">Uncharacterized protein</fullName>
    </submittedName>
</protein>
<organism evidence="1">
    <name type="scientific">Quercus suber</name>
    <name type="common">Cork oak</name>
    <dbReference type="NCBI Taxonomy" id="58331"/>
    <lineage>
        <taxon>Eukaryota</taxon>
        <taxon>Viridiplantae</taxon>
        <taxon>Streptophyta</taxon>
        <taxon>Embryophyta</taxon>
        <taxon>Tracheophyta</taxon>
        <taxon>Spermatophyta</taxon>
        <taxon>Magnoliopsida</taxon>
        <taxon>eudicotyledons</taxon>
        <taxon>Gunneridae</taxon>
        <taxon>Pentapetalae</taxon>
        <taxon>rosids</taxon>
        <taxon>fabids</taxon>
        <taxon>Fagales</taxon>
        <taxon>Fagaceae</taxon>
        <taxon>Quercus</taxon>
    </lineage>
</organism>
<comment type="caution">
    <text evidence="1">The sequence shown here is derived from an EMBL/GenBank/DDBJ whole genome shotgun (WGS) entry which is preliminary data.</text>
</comment>
<dbReference type="AlphaFoldDB" id="A0AAW0MD29"/>
<name>A0AAW0MD29_QUESU</name>
<accession>A0AAW0MD29</accession>
<evidence type="ECO:0000313" key="1">
    <source>
        <dbReference type="EMBL" id="KAK7861286.1"/>
    </source>
</evidence>
<reference evidence="1" key="2">
    <citation type="journal article" date="2018" name="Sci. Data">
        <title>The draft genome sequence of cork oak.</title>
        <authorList>
            <person name="Ramos A.M."/>
            <person name="Usie A."/>
            <person name="Barbosa P."/>
            <person name="Barros P.M."/>
            <person name="Capote T."/>
            <person name="Chaves I."/>
            <person name="Simoes F."/>
            <person name="Abreu I."/>
            <person name="Carrasquinho I."/>
            <person name="Faro C."/>
            <person name="Guimaraes J.B."/>
            <person name="Mendonca D."/>
            <person name="Nobrega F."/>
            <person name="Rodrigues L."/>
            <person name="Saibo N.J.M."/>
            <person name="Varela M.C."/>
            <person name="Egas C."/>
            <person name="Matos J."/>
            <person name="Miguel C.M."/>
            <person name="Oliveira M.M."/>
            <person name="Ricardo C.P."/>
            <person name="Goncalves S."/>
        </authorList>
    </citation>
    <scope>NUCLEOTIDE SEQUENCE [LARGE SCALE GENOMIC DNA]</scope>
    <source>
        <strain evidence="1">HL8</strain>
    </source>
</reference>
<reference evidence="1" key="1">
    <citation type="submission" date="2017-12" db="EMBL/GenBank/DDBJ databases">
        <authorList>
            <person name="Barbosa P."/>
            <person name="Usie A."/>
            <person name="Ramos A.M."/>
        </authorList>
    </citation>
    <scope>NUCLEOTIDE SEQUENCE</scope>
    <source>
        <strain evidence="1">HL8</strain>
        <tissue evidence="1">Leaves</tissue>
    </source>
</reference>
<gene>
    <name evidence="1" type="ORF">CFP56_011292</name>
</gene>
<reference evidence="1" key="3">
    <citation type="submission" date="2023-07" db="EMBL/GenBank/DDBJ databases">
        <title>An improved reference 1 genome and first organelle genomes of Quercus suber.</title>
        <authorList>
            <consortium name="Genosuber Consortium"/>
            <person name="Usie A."/>
            <person name="Serra O."/>
            <person name="Barros P."/>
        </authorList>
    </citation>
    <scope>NUCLEOTIDE SEQUENCE</scope>
    <source>
        <strain evidence="1">HL8</strain>
        <tissue evidence="1">Leaves</tissue>
    </source>
</reference>
<proteinExistence type="predicted"/>
<sequence>MELKIYFYRESRYRQMMSYKTNHMCCQIGVFSFLYIPIASAFVPMPCFYQCRLEGTPLDLPIANEIYVSIVKLQNFSAQSSIGLSKLWSC</sequence>